<evidence type="ECO:0000313" key="2">
    <source>
        <dbReference type="Proteomes" id="UP000287701"/>
    </source>
</evidence>
<dbReference type="Proteomes" id="UP000287701">
    <property type="component" value="Chromosome"/>
</dbReference>
<name>A0A3R5UTY0_ORNRH</name>
<evidence type="ECO:0000313" key="1">
    <source>
        <dbReference type="EMBL" id="QAR30435.1"/>
    </source>
</evidence>
<organism evidence="1 2">
    <name type="scientific">Ornithobacterium rhinotracheale</name>
    <dbReference type="NCBI Taxonomy" id="28251"/>
    <lineage>
        <taxon>Bacteria</taxon>
        <taxon>Pseudomonadati</taxon>
        <taxon>Bacteroidota</taxon>
        <taxon>Flavobacteriia</taxon>
        <taxon>Flavobacteriales</taxon>
        <taxon>Weeksellaceae</taxon>
        <taxon>Ornithobacterium</taxon>
    </lineage>
</organism>
<dbReference type="OrthoDB" id="1452235at2"/>
<dbReference type="RefSeq" id="WP_128500926.1">
    <property type="nucleotide sequence ID" value="NZ_CP035107.1"/>
</dbReference>
<accession>A0A3R5UTY0</accession>
<sequence length="67" mass="7910">MFKNIRNLMKSIPTLLKYVQCAKICLHHAYEAKREIDTLFDDVEGNEPEYLNEEELAGVPTDKEHMW</sequence>
<protein>
    <submittedName>
        <fullName evidence="1">Uncharacterized protein</fullName>
    </submittedName>
</protein>
<reference evidence="1 2" key="1">
    <citation type="submission" date="2019-01" db="EMBL/GenBank/DDBJ databases">
        <title>Whole Genome of Ornithobacterium rhinotracheale FARPER-174b.</title>
        <authorList>
            <person name="Tataje-Lavanda L.A."/>
            <person name="Montalvan A."/>
            <person name="Montesinos R."/>
            <person name="Zimic M."/>
            <person name="Fernandez-Sanchez M."/>
            <person name="Fernandez-Diaz M."/>
        </authorList>
    </citation>
    <scope>NUCLEOTIDE SEQUENCE [LARGE SCALE GENOMIC DNA]</scope>
    <source>
        <strain evidence="1 2">FARPER-174b</strain>
    </source>
</reference>
<dbReference type="AlphaFoldDB" id="A0A3R5UTY0"/>
<proteinExistence type="predicted"/>
<gene>
    <name evidence="1" type="ORF">EQP59_03235</name>
</gene>
<dbReference type="EMBL" id="CP035107">
    <property type="protein sequence ID" value="QAR30435.1"/>
    <property type="molecule type" value="Genomic_DNA"/>
</dbReference>